<proteinExistence type="predicted"/>
<reference evidence="1 2" key="1">
    <citation type="journal article" date="2016" name="Nat. Commun.">
        <title>Thousands of microbial genomes shed light on interconnected biogeochemical processes in an aquifer system.</title>
        <authorList>
            <person name="Anantharaman K."/>
            <person name="Brown C.T."/>
            <person name="Hug L.A."/>
            <person name="Sharon I."/>
            <person name="Castelle C.J."/>
            <person name="Probst A.J."/>
            <person name="Thomas B.C."/>
            <person name="Singh A."/>
            <person name="Wilkins M.J."/>
            <person name="Karaoz U."/>
            <person name="Brodie E.L."/>
            <person name="Williams K.H."/>
            <person name="Hubbard S.S."/>
            <person name="Banfield J.F."/>
        </authorList>
    </citation>
    <scope>NUCLEOTIDE SEQUENCE [LARGE SCALE GENOMIC DNA]</scope>
</reference>
<dbReference type="Proteomes" id="UP000178099">
    <property type="component" value="Unassembled WGS sequence"/>
</dbReference>
<evidence type="ECO:0008006" key="3">
    <source>
        <dbReference type="Google" id="ProtNLM"/>
    </source>
</evidence>
<accession>A0A1G2DG13</accession>
<organism evidence="1 2">
    <name type="scientific">Candidatus Lloydbacteria bacterium RIFCSPHIGHO2_02_FULL_51_22</name>
    <dbReference type="NCBI Taxonomy" id="1798663"/>
    <lineage>
        <taxon>Bacteria</taxon>
        <taxon>Candidatus Lloydiibacteriota</taxon>
    </lineage>
</organism>
<evidence type="ECO:0000313" key="1">
    <source>
        <dbReference type="EMBL" id="OGZ12597.1"/>
    </source>
</evidence>
<sequence length="160" mass="18139">MPQATAVGLTFFSPFSTLLAQGKLHVGKFLVKTKPAGFRWRYRGPVYLRESQKVQFYCRIVAEHHGLNYDTLPRNAIVGVGNLVDVRSLSKSEEEELVCCYNNVAHPTDINWEPYCVPLAVGLFFDSVTLFERPLPYTSPPGAINQFRIPLKNLPKSLRR</sequence>
<protein>
    <recommendedName>
        <fullName evidence="3">ASCH domain-containing protein</fullName>
    </recommendedName>
</protein>
<comment type="caution">
    <text evidence="1">The sequence shown here is derived from an EMBL/GenBank/DDBJ whole genome shotgun (WGS) entry which is preliminary data.</text>
</comment>
<evidence type="ECO:0000313" key="2">
    <source>
        <dbReference type="Proteomes" id="UP000178099"/>
    </source>
</evidence>
<gene>
    <name evidence="1" type="ORF">A3D67_04295</name>
</gene>
<name>A0A1G2DG13_9BACT</name>
<dbReference type="EMBL" id="MHLN01000003">
    <property type="protein sequence ID" value="OGZ12597.1"/>
    <property type="molecule type" value="Genomic_DNA"/>
</dbReference>
<dbReference type="AlphaFoldDB" id="A0A1G2DG13"/>